<proteinExistence type="predicted"/>
<evidence type="ECO:0000313" key="3">
    <source>
        <dbReference type="Proteomes" id="UP000494256"/>
    </source>
</evidence>
<comment type="caution">
    <text evidence="2">The sequence shown here is derived from an EMBL/GenBank/DDBJ whole genome shotgun (WGS) entry which is preliminary data.</text>
</comment>
<reference evidence="2 3" key="1">
    <citation type="submission" date="2020-04" db="EMBL/GenBank/DDBJ databases">
        <authorList>
            <person name="Wallbank WR R."/>
            <person name="Pardo Diaz C."/>
            <person name="Kozak K."/>
            <person name="Martin S."/>
            <person name="Jiggins C."/>
            <person name="Moest M."/>
            <person name="Warren A I."/>
            <person name="Byers J.R.P. K."/>
            <person name="Montejo-Kovacevich G."/>
            <person name="Yen C E."/>
        </authorList>
    </citation>
    <scope>NUCLEOTIDE SEQUENCE [LARGE SCALE GENOMIC DNA]</scope>
</reference>
<dbReference type="Proteomes" id="UP000494256">
    <property type="component" value="Unassembled WGS sequence"/>
</dbReference>
<gene>
    <name evidence="2" type="ORF">APLA_LOCUS7934</name>
</gene>
<sequence>MFHLFYLWLMSHTFDISRSYCQNCEECRGCYDTEGWMGRRLLKSILCELALRVEVPSSVVLNDEGVPRPSPRLTPPPSSAIKFQSISEVFK</sequence>
<dbReference type="EMBL" id="CADEBD010000304">
    <property type="protein sequence ID" value="CAB3237881.1"/>
    <property type="molecule type" value="Genomic_DNA"/>
</dbReference>
<protein>
    <submittedName>
        <fullName evidence="2">Uncharacterized protein</fullName>
    </submittedName>
</protein>
<feature type="signal peptide" evidence="1">
    <location>
        <begin position="1"/>
        <end position="21"/>
    </location>
</feature>
<dbReference type="OrthoDB" id="1898716at2759"/>
<keyword evidence="1" id="KW-0732">Signal</keyword>
<name>A0A8S1A037_ARCPL</name>
<dbReference type="AlphaFoldDB" id="A0A8S1A037"/>
<accession>A0A8S1A037</accession>
<evidence type="ECO:0000313" key="2">
    <source>
        <dbReference type="EMBL" id="CAB3237881.1"/>
    </source>
</evidence>
<evidence type="ECO:0000256" key="1">
    <source>
        <dbReference type="SAM" id="SignalP"/>
    </source>
</evidence>
<feature type="chain" id="PRO_5035921400" evidence="1">
    <location>
        <begin position="22"/>
        <end position="91"/>
    </location>
</feature>
<organism evidence="2 3">
    <name type="scientific">Arctia plantaginis</name>
    <name type="common">Wood tiger moth</name>
    <name type="synonym">Phalaena plantaginis</name>
    <dbReference type="NCBI Taxonomy" id="874455"/>
    <lineage>
        <taxon>Eukaryota</taxon>
        <taxon>Metazoa</taxon>
        <taxon>Ecdysozoa</taxon>
        <taxon>Arthropoda</taxon>
        <taxon>Hexapoda</taxon>
        <taxon>Insecta</taxon>
        <taxon>Pterygota</taxon>
        <taxon>Neoptera</taxon>
        <taxon>Endopterygota</taxon>
        <taxon>Lepidoptera</taxon>
        <taxon>Glossata</taxon>
        <taxon>Ditrysia</taxon>
        <taxon>Noctuoidea</taxon>
        <taxon>Erebidae</taxon>
        <taxon>Arctiinae</taxon>
        <taxon>Arctia</taxon>
    </lineage>
</organism>